<protein>
    <submittedName>
        <fullName evidence="1">Uncharacterized protein</fullName>
    </submittedName>
</protein>
<comment type="caution">
    <text evidence="1">The sequence shown here is derived from an EMBL/GenBank/DDBJ whole genome shotgun (WGS) entry which is preliminary data.</text>
</comment>
<accession>A0A4Z0QHB1</accession>
<gene>
    <name evidence="1" type="ORF">E5K02_08395</name>
</gene>
<reference evidence="1 2" key="1">
    <citation type="submission" date="2019-04" db="EMBL/GenBank/DDBJ databases">
        <authorList>
            <person name="Feng G."/>
            <person name="Zhang J."/>
            <person name="Zhu H."/>
        </authorList>
    </citation>
    <scope>NUCLEOTIDE SEQUENCE [LARGE SCALE GENOMIC DNA]</scope>
    <source>
        <strain evidence="1 2">9PBR-1</strain>
    </source>
</reference>
<dbReference type="RefSeq" id="WP_135393919.1">
    <property type="nucleotide sequence ID" value="NZ_SRMB01000001.1"/>
</dbReference>
<name>A0A4Z0QHB1_9BACT</name>
<evidence type="ECO:0000313" key="1">
    <source>
        <dbReference type="EMBL" id="TGE29458.1"/>
    </source>
</evidence>
<organism evidence="1 2">
    <name type="scientific">Hymenobacter metallicola</name>
    <dbReference type="NCBI Taxonomy" id="2563114"/>
    <lineage>
        <taxon>Bacteria</taxon>
        <taxon>Pseudomonadati</taxon>
        <taxon>Bacteroidota</taxon>
        <taxon>Cytophagia</taxon>
        <taxon>Cytophagales</taxon>
        <taxon>Hymenobacteraceae</taxon>
        <taxon>Hymenobacter</taxon>
    </lineage>
</organism>
<dbReference type="AlphaFoldDB" id="A0A4Z0QHB1"/>
<evidence type="ECO:0000313" key="2">
    <source>
        <dbReference type="Proteomes" id="UP000298471"/>
    </source>
</evidence>
<dbReference type="Proteomes" id="UP000298471">
    <property type="component" value="Unassembled WGS sequence"/>
</dbReference>
<dbReference type="EMBL" id="SRMB01000001">
    <property type="protein sequence ID" value="TGE29458.1"/>
    <property type="molecule type" value="Genomic_DNA"/>
</dbReference>
<keyword evidence="2" id="KW-1185">Reference proteome</keyword>
<dbReference type="OrthoDB" id="2732133at2"/>
<sequence length="195" mass="21973">MKEKIVRVTGYGFFCLSVEAFSNFLKEHKIKAKKLNTYFDKNRDILEESIKQGILLPLSTIVSTRYVVEAGIAAKLSVFDSDWQEVLTLDNCNLTVGNDAAIWIGSLDGLDDWNSAEYEQGDSISYQTMDGVTLFRSFKFNVKPGMYKVVVRGFKRKAPQDHPAANFGFSFELRETTSLGSFTNPLIENVNIAKM</sequence>
<proteinExistence type="predicted"/>